<keyword evidence="2" id="KW-1185">Reference proteome</keyword>
<dbReference type="EMBL" id="SRLO01000167">
    <property type="protein sequence ID" value="TNN70154.1"/>
    <property type="molecule type" value="Genomic_DNA"/>
</dbReference>
<evidence type="ECO:0000313" key="2">
    <source>
        <dbReference type="Proteomes" id="UP000314294"/>
    </source>
</evidence>
<dbReference type="AlphaFoldDB" id="A0A4Z2HYS8"/>
<reference evidence="1 2" key="1">
    <citation type="submission" date="2019-03" db="EMBL/GenBank/DDBJ databases">
        <title>First draft genome of Liparis tanakae, snailfish: a comprehensive survey of snailfish specific genes.</title>
        <authorList>
            <person name="Kim W."/>
            <person name="Song I."/>
            <person name="Jeong J.-H."/>
            <person name="Kim D."/>
            <person name="Kim S."/>
            <person name="Ryu S."/>
            <person name="Song J.Y."/>
            <person name="Lee S.K."/>
        </authorList>
    </citation>
    <scope>NUCLEOTIDE SEQUENCE [LARGE SCALE GENOMIC DNA]</scope>
    <source>
        <tissue evidence="1">Muscle</tissue>
    </source>
</reference>
<proteinExistence type="predicted"/>
<evidence type="ECO:0000313" key="1">
    <source>
        <dbReference type="EMBL" id="TNN70154.1"/>
    </source>
</evidence>
<sequence length="100" mass="11890">MRNVLAACNPTLTYHHVIEFTTRDMKRHEHESRIRSPFAFWSPPTEEKIFIFHNQWLRRSLPRVFEGNQAKLDRRSDASTSVCRGSQLWVVFPVSSAWCW</sequence>
<comment type="caution">
    <text evidence="1">The sequence shown here is derived from an EMBL/GenBank/DDBJ whole genome shotgun (WGS) entry which is preliminary data.</text>
</comment>
<name>A0A4Z2HYS8_9TELE</name>
<protein>
    <submittedName>
        <fullName evidence="1">Uncharacterized protein</fullName>
    </submittedName>
</protein>
<gene>
    <name evidence="1" type="ORF">EYF80_019655</name>
</gene>
<dbReference type="Proteomes" id="UP000314294">
    <property type="component" value="Unassembled WGS sequence"/>
</dbReference>
<accession>A0A4Z2HYS8</accession>
<organism evidence="1 2">
    <name type="scientific">Liparis tanakae</name>
    <name type="common">Tanaka's snailfish</name>
    <dbReference type="NCBI Taxonomy" id="230148"/>
    <lineage>
        <taxon>Eukaryota</taxon>
        <taxon>Metazoa</taxon>
        <taxon>Chordata</taxon>
        <taxon>Craniata</taxon>
        <taxon>Vertebrata</taxon>
        <taxon>Euteleostomi</taxon>
        <taxon>Actinopterygii</taxon>
        <taxon>Neopterygii</taxon>
        <taxon>Teleostei</taxon>
        <taxon>Neoteleostei</taxon>
        <taxon>Acanthomorphata</taxon>
        <taxon>Eupercaria</taxon>
        <taxon>Perciformes</taxon>
        <taxon>Cottioidei</taxon>
        <taxon>Cottales</taxon>
        <taxon>Liparidae</taxon>
        <taxon>Liparis</taxon>
    </lineage>
</organism>